<dbReference type="Gene3D" id="2.130.10.10">
    <property type="entry name" value="YVTN repeat-like/Quinoprotein amine dehydrogenase"/>
    <property type="match status" value="2"/>
</dbReference>
<evidence type="ECO:0000313" key="5">
    <source>
        <dbReference type="Proteomes" id="UP000253769"/>
    </source>
</evidence>
<dbReference type="GO" id="GO:0009523">
    <property type="term" value="C:photosystem II"/>
    <property type="evidence" value="ECO:0007669"/>
    <property type="project" value="UniProtKB-KW"/>
</dbReference>
<reference evidence="4 5" key="1">
    <citation type="submission" date="2018-07" db="EMBL/GenBank/DDBJ databases">
        <title>Motiliproteus coralliicola sp. nov., a bacterium isolated from Coral.</title>
        <authorList>
            <person name="Wang G."/>
        </authorList>
    </citation>
    <scope>NUCLEOTIDE SEQUENCE [LARGE SCALE GENOMIC DNA]</scope>
    <source>
        <strain evidence="4 5">C34</strain>
    </source>
</reference>
<organism evidence="4 5">
    <name type="scientific">Motiliproteus coralliicola</name>
    <dbReference type="NCBI Taxonomy" id="2283196"/>
    <lineage>
        <taxon>Bacteria</taxon>
        <taxon>Pseudomonadati</taxon>
        <taxon>Pseudomonadota</taxon>
        <taxon>Gammaproteobacteria</taxon>
        <taxon>Oceanospirillales</taxon>
        <taxon>Oceanospirillaceae</taxon>
        <taxon>Motiliproteus</taxon>
    </lineage>
</organism>
<keyword evidence="1" id="KW-0602">Photosynthesis</keyword>
<name>A0A369WZP2_9GAMM</name>
<keyword evidence="5" id="KW-1185">Reference proteome</keyword>
<evidence type="ECO:0000256" key="2">
    <source>
        <dbReference type="ARBA" id="ARBA00023276"/>
    </source>
</evidence>
<dbReference type="InterPro" id="IPR028203">
    <property type="entry name" value="PSII_CF48-like_dom"/>
</dbReference>
<feature type="domain" description="Photosynthesis system II assembly factor Ycf48/Hcf136-like" evidence="3">
    <location>
        <begin position="187"/>
        <end position="339"/>
    </location>
</feature>
<evidence type="ECO:0000256" key="1">
    <source>
        <dbReference type="ARBA" id="ARBA00022531"/>
    </source>
</evidence>
<keyword evidence="2" id="KW-0604">Photosystem II</keyword>
<accession>A0A369WZP2</accession>
<comment type="caution">
    <text evidence="4">The sequence shown here is derived from an EMBL/GenBank/DDBJ whole genome shotgun (WGS) entry which is preliminary data.</text>
</comment>
<dbReference type="RefSeq" id="WP_114694589.1">
    <property type="nucleotide sequence ID" value="NZ_QQOH01000001.1"/>
</dbReference>
<dbReference type="Pfam" id="PF14870">
    <property type="entry name" value="PSII_BNR"/>
    <property type="match status" value="1"/>
</dbReference>
<sequence length="391" mass="42125">MFLSLLPPFRLSLQKAASGRSDLSVLISTLVTVLLLSVGSAQAGFDDRMMRPAEVIANPERSLLVDLIGSDERLLAIGERGRVLISDDLGLSWRQGAVPVSVMLTGIAQADESSFWVVGHDGIVIRSEDRGENWTKVLEGRKIVELVAEYYRALVAEAEADPDYPEFELEELMFRAEEAELAVEDQALPTLLNVAFVDARHGYLLGAYGLLLETRDGGESWTPINEALGNIDGFHLNALTVTDSALYIAGEAGSLFRSLDRGQSWEALPSPYDGSFFGLQPLNQDSLVAYGLRGNAFESRDGGDSWQPLPLPIKRTLTGMAQLENGTQILVGSFGALLVKTAGSEQFIPQPLPLPAPSMAVLPVTEDQVVVVGLAGVQRVVIKPVAAKAAK</sequence>
<keyword evidence="4" id="KW-0378">Hydrolase</keyword>
<dbReference type="PANTHER" id="PTHR47199:SF2">
    <property type="entry name" value="PHOTOSYSTEM II STABILITY_ASSEMBLY FACTOR HCF136, CHLOROPLASTIC"/>
    <property type="match status" value="1"/>
</dbReference>
<dbReference type="OrthoDB" id="9813892at2"/>
<dbReference type="GO" id="GO:0016787">
    <property type="term" value="F:hydrolase activity"/>
    <property type="evidence" value="ECO:0007669"/>
    <property type="project" value="UniProtKB-KW"/>
</dbReference>
<evidence type="ECO:0000259" key="3">
    <source>
        <dbReference type="Pfam" id="PF14870"/>
    </source>
</evidence>
<dbReference type="SUPFAM" id="SSF110296">
    <property type="entry name" value="Oligoxyloglucan reducing end-specific cellobiohydrolase"/>
    <property type="match status" value="1"/>
</dbReference>
<proteinExistence type="predicted"/>
<dbReference type="AlphaFoldDB" id="A0A369WZP2"/>
<dbReference type="EMBL" id="QQOH01000001">
    <property type="protein sequence ID" value="RDE24995.1"/>
    <property type="molecule type" value="Genomic_DNA"/>
</dbReference>
<dbReference type="PANTHER" id="PTHR47199">
    <property type="entry name" value="PHOTOSYSTEM II STABILITY/ASSEMBLY FACTOR HCF136, CHLOROPLASTIC"/>
    <property type="match status" value="1"/>
</dbReference>
<gene>
    <name evidence="4" type="ORF">DV711_05345</name>
</gene>
<protein>
    <submittedName>
        <fullName evidence="4">Glycosyl hydrolase</fullName>
    </submittedName>
</protein>
<dbReference type="Proteomes" id="UP000253769">
    <property type="component" value="Unassembled WGS sequence"/>
</dbReference>
<dbReference type="InterPro" id="IPR015943">
    <property type="entry name" value="WD40/YVTN_repeat-like_dom_sf"/>
</dbReference>
<evidence type="ECO:0000313" key="4">
    <source>
        <dbReference type="EMBL" id="RDE24995.1"/>
    </source>
</evidence>
<dbReference type="GO" id="GO:0015979">
    <property type="term" value="P:photosynthesis"/>
    <property type="evidence" value="ECO:0007669"/>
    <property type="project" value="UniProtKB-KW"/>
</dbReference>